<gene>
    <name evidence="3" type="ORF">FB567DRAFT_513615</name>
</gene>
<accession>A0A8K0RJX8</accession>
<keyword evidence="2" id="KW-0472">Membrane</keyword>
<keyword evidence="4" id="KW-1185">Reference proteome</keyword>
<dbReference type="AlphaFoldDB" id="A0A8K0RJX8"/>
<feature type="transmembrane region" description="Helical" evidence="2">
    <location>
        <begin position="144"/>
        <end position="165"/>
    </location>
</feature>
<evidence type="ECO:0000256" key="1">
    <source>
        <dbReference type="SAM" id="MobiDB-lite"/>
    </source>
</evidence>
<name>A0A8K0RJX8_9PLEO</name>
<evidence type="ECO:0000256" key="2">
    <source>
        <dbReference type="SAM" id="Phobius"/>
    </source>
</evidence>
<comment type="caution">
    <text evidence="3">The sequence shown here is derived from an EMBL/GenBank/DDBJ whole genome shotgun (WGS) entry which is preliminary data.</text>
</comment>
<reference evidence="3" key="1">
    <citation type="journal article" date="2021" name="Nat. Commun.">
        <title>Genetic determinants of endophytism in the Arabidopsis root mycobiome.</title>
        <authorList>
            <person name="Mesny F."/>
            <person name="Miyauchi S."/>
            <person name="Thiergart T."/>
            <person name="Pickel B."/>
            <person name="Atanasova L."/>
            <person name="Karlsson M."/>
            <person name="Huettel B."/>
            <person name="Barry K.W."/>
            <person name="Haridas S."/>
            <person name="Chen C."/>
            <person name="Bauer D."/>
            <person name="Andreopoulos W."/>
            <person name="Pangilinan J."/>
            <person name="LaButti K."/>
            <person name="Riley R."/>
            <person name="Lipzen A."/>
            <person name="Clum A."/>
            <person name="Drula E."/>
            <person name="Henrissat B."/>
            <person name="Kohler A."/>
            <person name="Grigoriev I.V."/>
            <person name="Martin F.M."/>
            <person name="Hacquard S."/>
        </authorList>
    </citation>
    <scope>NUCLEOTIDE SEQUENCE</scope>
    <source>
        <strain evidence="3">MPI-SDFR-AT-0120</strain>
    </source>
</reference>
<sequence length="204" mass="23533">MLHKWTNDCSSIKDETDKTADQDQRKTILSFRLREEPSILPRTYPLRVPPSLSKLRLPQHITIWLPNLHILKQDKGKQAAKAEVDESAKEWHIDFDYNDTLGDTRYIYHRTPKKLRTPLEPDKSGQSPPTGWGIWIEEDFVFPWYLPLLLMALVIGMLIFSAWYSHTQSPKASAWPIGGYVLAAVALPVTGWMTWAKDSKHARI</sequence>
<dbReference type="Proteomes" id="UP000813461">
    <property type="component" value="Unassembled WGS sequence"/>
</dbReference>
<keyword evidence="2" id="KW-1133">Transmembrane helix</keyword>
<dbReference type="EMBL" id="JAGMVJ010000001">
    <property type="protein sequence ID" value="KAH7095869.1"/>
    <property type="molecule type" value="Genomic_DNA"/>
</dbReference>
<feature type="transmembrane region" description="Helical" evidence="2">
    <location>
        <begin position="177"/>
        <end position="195"/>
    </location>
</feature>
<organism evidence="3 4">
    <name type="scientific">Paraphoma chrysanthemicola</name>
    <dbReference type="NCBI Taxonomy" id="798071"/>
    <lineage>
        <taxon>Eukaryota</taxon>
        <taxon>Fungi</taxon>
        <taxon>Dikarya</taxon>
        <taxon>Ascomycota</taxon>
        <taxon>Pezizomycotina</taxon>
        <taxon>Dothideomycetes</taxon>
        <taxon>Pleosporomycetidae</taxon>
        <taxon>Pleosporales</taxon>
        <taxon>Pleosporineae</taxon>
        <taxon>Phaeosphaeriaceae</taxon>
        <taxon>Paraphoma</taxon>
    </lineage>
</organism>
<dbReference type="OrthoDB" id="3800491at2759"/>
<evidence type="ECO:0000313" key="4">
    <source>
        <dbReference type="Proteomes" id="UP000813461"/>
    </source>
</evidence>
<feature type="region of interest" description="Disordered" evidence="1">
    <location>
        <begin position="1"/>
        <end position="24"/>
    </location>
</feature>
<evidence type="ECO:0000313" key="3">
    <source>
        <dbReference type="EMBL" id="KAH7095869.1"/>
    </source>
</evidence>
<proteinExistence type="predicted"/>
<protein>
    <submittedName>
        <fullName evidence="3">Uncharacterized protein</fullName>
    </submittedName>
</protein>
<feature type="compositionally biased region" description="Basic and acidic residues" evidence="1">
    <location>
        <begin position="11"/>
        <end position="24"/>
    </location>
</feature>
<keyword evidence="2" id="KW-0812">Transmembrane</keyword>